<evidence type="ECO:0000313" key="4">
    <source>
        <dbReference type="Proteomes" id="UP000243207"/>
    </source>
</evidence>
<dbReference type="AlphaFoldDB" id="A0A1H1PJF2"/>
<organism evidence="3 4">
    <name type="scientific">Halopseudomonas xinjiangensis</name>
    <dbReference type="NCBI Taxonomy" id="487184"/>
    <lineage>
        <taxon>Bacteria</taxon>
        <taxon>Pseudomonadati</taxon>
        <taxon>Pseudomonadota</taxon>
        <taxon>Gammaproteobacteria</taxon>
        <taxon>Pseudomonadales</taxon>
        <taxon>Pseudomonadaceae</taxon>
        <taxon>Halopseudomonas</taxon>
    </lineage>
</organism>
<dbReference type="STRING" id="487184.SAMN05216421_0928"/>
<dbReference type="Gene3D" id="3.40.50.360">
    <property type="match status" value="1"/>
</dbReference>
<keyword evidence="1" id="KW-0285">Flavoprotein</keyword>
<dbReference type="GO" id="GO:0016655">
    <property type="term" value="F:oxidoreductase activity, acting on NAD(P)H, quinone or similar compound as acceptor"/>
    <property type="evidence" value="ECO:0007669"/>
    <property type="project" value="UniProtKB-ARBA"/>
</dbReference>
<sequence>MAITALAINCTLKQSPASSSCDLLLRQSLAELEKLGVKGELVRAADHTIKPGVTSDEGDGDEWPAIRARVLAADILILGTPIWLGHQSSICQRVLERLNAFLGEMDDQGRMVSYGRVAGVAVVGNEDGAHHVCAELFQGLNDCGFTIPANSCTYWVGEAMHGTDFKELNETPEKVVQTTAAMARNCLHLARLLKESQYPGDPDA</sequence>
<keyword evidence="4" id="KW-1185">Reference proteome</keyword>
<feature type="domain" description="NADPH-dependent FMN reductase-like" evidence="2">
    <location>
        <begin position="6"/>
        <end position="156"/>
    </location>
</feature>
<dbReference type="EMBL" id="LT629736">
    <property type="protein sequence ID" value="SDS11217.1"/>
    <property type="molecule type" value="Genomic_DNA"/>
</dbReference>
<dbReference type="RefSeq" id="WP_093392054.1">
    <property type="nucleotide sequence ID" value="NZ_LT629736.1"/>
</dbReference>
<dbReference type="OrthoDB" id="8853249at2"/>
<dbReference type="InterPro" id="IPR029039">
    <property type="entry name" value="Flavoprotein-like_sf"/>
</dbReference>
<keyword evidence="1" id="KW-0288">FMN</keyword>
<dbReference type="SUPFAM" id="SSF52218">
    <property type="entry name" value="Flavoproteins"/>
    <property type="match status" value="1"/>
</dbReference>
<dbReference type="Pfam" id="PF03358">
    <property type="entry name" value="FMN_red"/>
    <property type="match status" value="1"/>
</dbReference>
<reference evidence="4" key="1">
    <citation type="submission" date="2016-10" db="EMBL/GenBank/DDBJ databases">
        <authorList>
            <person name="Varghese N."/>
            <person name="Submissions S."/>
        </authorList>
    </citation>
    <scope>NUCLEOTIDE SEQUENCE [LARGE SCALE GENOMIC DNA]</scope>
    <source>
        <strain evidence="4">NRRL B-51270</strain>
    </source>
</reference>
<evidence type="ECO:0000313" key="3">
    <source>
        <dbReference type="EMBL" id="SDS11217.1"/>
    </source>
</evidence>
<name>A0A1H1PJF2_9GAMM</name>
<dbReference type="Proteomes" id="UP000243207">
    <property type="component" value="Chromosome I"/>
</dbReference>
<evidence type="ECO:0000259" key="2">
    <source>
        <dbReference type="Pfam" id="PF03358"/>
    </source>
</evidence>
<protein>
    <submittedName>
        <fullName evidence="3">Multimeric flavodoxin WrbA</fullName>
    </submittedName>
</protein>
<evidence type="ECO:0000256" key="1">
    <source>
        <dbReference type="ARBA" id="ARBA00022643"/>
    </source>
</evidence>
<accession>A0A1H1PJF2</accession>
<dbReference type="InterPro" id="IPR005025">
    <property type="entry name" value="FMN_Rdtase-like_dom"/>
</dbReference>
<gene>
    <name evidence="3" type="ORF">SAMN05216421_0928</name>
</gene>
<proteinExistence type="predicted"/>